<dbReference type="PANTHER" id="PTHR32089:SF119">
    <property type="entry name" value="METHYL-ACCEPTING CHEMOTAXIS PROTEIN CTPL"/>
    <property type="match status" value="1"/>
</dbReference>
<proteinExistence type="inferred from homology"/>
<keyword evidence="13" id="KW-1185">Reference proteome</keyword>
<evidence type="ECO:0000256" key="2">
    <source>
        <dbReference type="ARBA" id="ARBA00022692"/>
    </source>
</evidence>
<dbReference type="RefSeq" id="WP_150864600.1">
    <property type="nucleotide sequence ID" value="NZ_VYXP01000006.1"/>
</dbReference>
<feature type="transmembrane region" description="Helical" evidence="9">
    <location>
        <begin position="318"/>
        <end position="339"/>
    </location>
</feature>
<protein>
    <submittedName>
        <fullName evidence="12">Methyl-accepting chemotaxis protein</fullName>
    </submittedName>
</protein>
<gene>
    <name evidence="12" type="ORF">F3N42_11465</name>
</gene>
<keyword evidence="4 9" id="KW-0472">Membrane</keyword>
<dbReference type="SUPFAM" id="SSF58104">
    <property type="entry name" value="Methyl-accepting chemotaxis protein (MCP) signaling domain"/>
    <property type="match status" value="1"/>
</dbReference>
<feature type="compositionally biased region" description="Acidic residues" evidence="8">
    <location>
        <begin position="781"/>
        <end position="796"/>
    </location>
</feature>
<evidence type="ECO:0000256" key="3">
    <source>
        <dbReference type="ARBA" id="ARBA00022989"/>
    </source>
</evidence>
<feature type="compositionally biased region" description="Basic and acidic residues" evidence="8">
    <location>
        <begin position="797"/>
        <end position="809"/>
    </location>
</feature>
<dbReference type="PROSITE" id="PS50885">
    <property type="entry name" value="HAMP"/>
    <property type="match status" value="1"/>
</dbReference>
<dbReference type="PROSITE" id="PS50111">
    <property type="entry name" value="CHEMOTAXIS_TRANSDUC_2"/>
    <property type="match status" value="1"/>
</dbReference>
<evidence type="ECO:0000259" key="10">
    <source>
        <dbReference type="PROSITE" id="PS50111"/>
    </source>
</evidence>
<keyword evidence="3 9" id="KW-1133">Transmembrane helix</keyword>
<dbReference type="InterPro" id="IPR029095">
    <property type="entry name" value="NarX-like_N"/>
</dbReference>
<feature type="domain" description="HAMP" evidence="11">
    <location>
        <begin position="353"/>
        <end position="404"/>
    </location>
</feature>
<dbReference type="Pfam" id="PF13675">
    <property type="entry name" value="PilJ"/>
    <property type="match status" value="2"/>
</dbReference>
<keyword evidence="2 9" id="KW-0812">Transmembrane</keyword>
<dbReference type="Gene3D" id="1.10.287.950">
    <property type="entry name" value="Methyl-accepting chemotaxis protein"/>
    <property type="match status" value="1"/>
</dbReference>
<keyword evidence="5 7" id="KW-0807">Transducer</keyword>
<dbReference type="SMART" id="SM00283">
    <property type="entry name" value="MA"/>
    <property type="match status" value="1"/>
</dbReference>
<dbReference type="GO" id="GO:0007165">
    <property type="term" value="P:signal transduction"/>
    <property type="evidence" value="ECO:0007669"/>
    <property type="project" value="UniProtKB-KW"/>
</dbReference>
<evidence type="ECO:0000256" key="6">
    <source>
        <dbReference type="ARBA" id="ARBA00029447"/>
    </source>
</evidence>
<dbReference type="PANTHER" id="PTHR32089">
    <property type="entry name" value="METHYL-ACCEPTING CHEMOTAXIS PROTEIN MCPB"/>
    <property type="match status" value="1"/>
</dbReference>
<comment type="subcellular location">
    <subcellularLocation>
        <location evidence="1">Membrane</location>
        <topology evidence="1">Multi-pass membrane protein</topology>
    </subcellularLocation>
</comment>
<evidence type="ECO:0000256" key="1">
    <source>
        <dbReference type="ARBA" id="ARBA00004141"/>
    </source>
</evidence>
<dbReference type="Proteomes" id="UP000325372">
    <property type="component" value="Unassembled WGS sequence"/>
</dbReference>
<evidence type="ECO:0000313" key="13">
    <source>
        <dbReference type="Proteomes" id="UP000325372"/>
    </source>
</evidence>
<dbReference type="InterPro" id="IPR004089">
    <property type="entry name" value="MCPsignal_dom"/>
</dbReference>
<comment type="caution">
    <text evidence="12">The sequence shown here is derived from an EMBL/GenBank/DDBJ whole genome shotgun (WGS) entry which is preliminary data.</text>
</comment>
<reference evidence="12 13" key="1">
    <citation type="submission" date="2019-09" db="EMBL/GenBank/DDBJ databases">
        <title>Wenzhouxiangella sp. Genome sequencing and assembly.</title>
        <authorList>
            <person name="Zhang R."/>
        </authorList>
    </citation>
    <scope>NUCLEOTIDE SEQUENCE [LARGE SCALE GENOMIC DNA]</scope>
    <source>
        <strain evidence="12 13">W260</strain>
    </source>
</reference>
<dbReference type="InterPro" id="IPR003660">
    <property type="entry name" value="HAMP_dom"/>
</dbReference>
<comment type="similarity">
    <text evidence="6">Belongs to the methyl-accepting chemotaxis (MCP) protein family.</text>
</comment>
<evidence type="ECO:0000256" key="5">
    <source>
        <dbReference type="ARBA" id="ARBA00023224"/>
    </source>
</evidence>
<name>A0A5N0T7T9_9GAMM</name>
<feature type="region of interest" description="Disordered" evidence="8">
    <location>
        <begin position="415"/>
        <end position="436"/>
    </location>
</feature>
<evidence type="ECO:0000256" key="8">
    <source>
        <dbReference type="SAM" id="MobiDB-lite"/>
    </source>
</evidence>
<dbReference type="Pfam" id="PF00015">
    <property type="entry name" value="MCPsignal"/>
    <property type="match status" value="1"/>
</dbReference>
<evidence type="ECO:0000256" key="9">
    <source>
        <dbReference type="SAM" id="Phobius"/>
    </source>
</evidence>
<dbReference type="GO" id="GO:0016020">
    <property type="term" value="C:membrane"/>
    <property type="evidence" value="ECO:0007669"/>
    <property type="project" value="UniProtKB-SubCell"/>
</dbReference>
<dbReference type="AlphaFoldDB" id="A0A5N0T7T9"/>
<dbReference type="EMBL" id="VYXP01000006">
    <property type="protein sequence ID" value="KAA9130962.1"/>
    <property type="molecule type" value="Genomic_DNA"/>
</dbReference>
<feature type="compositionally biased region" description="Low complexity" evidence="8">
    <location>
        <begin position="415"/>
        <end position="431"/>
    </location>
</feature>
<feature type="domain" description="Methyl-accepting transducer" evidence="10">
    <location>
        <begin position="409"/>
        <end position="645"/>
    </location>
</feature>
<evidence type="ECO:0000256" key="7">
    <source>
        <dbReference type="PROSITE-ProRule" id="PRU00284"/>
    </source>
</evidence>
<sequence length="809" mass="85300">MKTLGQAQVAASARSRGFGSPKLVIALAVLTVLAGIAVGVSTTLLMKNAGHERTWTRLATEVQVGSQKLSKAAAEAALGNIDAIGELESTYEKLDRNMQALRIGSPAGSLPPTPEEVGTEMRALNSTWTRVSDNAYEIINAETTVNELALAGASVYSAIPQIQADTDRMVRELVESGAPNQQVFAGSRQLVLADRMQRRVSQILRNGADAAGAAEELRAEMGVFAQVQRALQSGNQRMGITPVRNQQALASLSRVRQAFDVMEPQLEAILGASERLRSVRLAADHIFLDSEAVYRQAGDLSQAVAALPRTRAWPSAQLNTAALVALIVLAIALVGAVLLNATRKADTATQSNRRTQEAIIRLLDELGALAEGDLTTRATVTDEITGAIADAVNFAIERLRELVIGINQTASEVAESAESTRTTTSRLAESANEQAGQVGRATEKIQDMSSAFNTMAKRSLESSETALNSVTIAHTGAGKVRKTISGMDTIRDQIQETSKRIKRLGESTQEIGDIVSLIKDIAEQTNVLALNAAIQAASAGGSGQGFGVVADEVQQLAESATNATRRITGLVQTIQADTAEAVRSMEETTSEVVNGARLAQDAGAALSQIELASTELSALIEDIAREAEAHSGQAQRISELMDGIRDVSVKTSKGTTLTADAVSDLADRVMQLQASVSDFKLPETASEKPAATATPALAPPPDAKASAEPDPDVLEYDPPPKPAAADKPAVDKAATNKPNVDKAAFLDNAEHAAADEPPPSLVPQKPEKATSPDAAPVVEAPDWDVVEYDSDSDNDGAEDKADESRRESA</sequence>
<dbReference type="GO" id="GO:0006935">
    <property type="term" value="P:chemotaxis"/>
    <property type="evidence" value="ECO:0007669"/>
    <property type="project" value="UniProtKB-ARBA"/>
</dbReference>
<evidence type="ECO:0000259" key="11">
    <source>
        <dbReference type="PROSITE" id="PS50885"/>
    </source>
</evidence>
<organism evidence="12 13">
    <name type="scientific">Marinihelvus fidelis</name>
    <dbReference type="NCBI Taxonomy" id="2613842"/>
    <lineage>
        <taxon>Bacteria</taxon>
        <taxon>Pseudomonadati</taxon>
        <taxon>Pseudomonadota</taxon>
        <taxon>Gammaproteobacteria</taxon>
        <taxon>Chromatiales</taxon>
        <taxon>Wenzhouxiangellaceae</taxon>
        <taxon>Marinihelvus</taxon>
    </lineage>
</organism>
<feature type="compositionally biased region" description="Low complexity" evidence="8">
    <location>
        <begin position="723"/>
        <end position="733"/>
    </location>
</feature>
<evidence type="ECO:0000256" key="4">
    <source>
        <dbReference type="ARBA" id="ARBA00023136"/>
    </source>
</evidence>
<feature type="region of interest" description="Disordered" evidence="8">
    <location>
        <begin position="680"/>
        <end position="809"/>
    </location>
</feature>
<feature type="transmembrane region" description="Helical" evidence="9">
    <location>
        <begin position="23"/>
        <end position="45"/>
    </location>
</feature>
<evidence type="ECO:0000313" key="12">
    <source>
        <dbReference type="EMBL" id="KAA9130962.1"/>
    </source>
</evidence>
<accession>A0A5N0T7T9</accession>